<feature type="transmembrane region" description="Helical" evidence="5">
    <location>
        <begin position="131"/>
        <end position="151"/>
    </location>
</feature>
<evidence type="ECO:0000256" key="5">
    <source>
        <dbReference type="SAM" id="Phobius"/>
    </source>
</evidence>
<protein>
    <submittedName>
        <fullName evidence="7">O-antigen ligase domain-containing protein</fullName>
    </submittedName>
</protein>
<evidence type="ECO:0000256" key="1">
    <source>
        <dbReference type="ARBA" id="ARBA00004141"/>
    </source>
</evidence>
<dbReference type="AlphaFoldDB" id="A0A850QGM6"/>
<reference evidence="7 8" key="1">
    <citation type="submission" date="2020-04" db="EMBL/GenBank/DDBJ databases">
        <title>Donghicola sp., a member of the Rhodobacteraceae family isolated from mangrove forest in Thailand.</title>
        <authorList>
            <person name="Charoenyingcharoen P."/>
            <person name="Yukphan P."/>
        </authorList>
    </citation>
    <scope>NUCLEOTIDE SEQUENCE [LARGE SCALE GENOMIC DNA]</scope>
    <source>
        <strain evidence="7 8">B5-SW-15</strain>
    </source>
</reference>
<dbReference type="Proteomes" id="UP000592216">
    <property type="component" value="Unassembled WGS sequence"/>
</dbReference>
<organism evidence="7 8">
    <name type="scientific">Donghicola mangrovi</name>
    <dbReference type="NCBI Taxonomy" id="2729614"/>
    <lineage>
        <taxon>Bacteria</taxon>
        <taxon>Pseudomonadati</taxon>
        <taxon>Pseudomonadota</taxon>
        <taxon>Alphaproteobacteria</taxon>
        <taxon>Rhodobacterales</taxon>
        <taxon>Roseobacteraceae</taxon>
        <taxon>Donghicola</taxon>
    </lineage>
</organism>
<comment type="caution">
    <text evidence="7">The sequence shown here is derived from an EMBL/GenBank/DDBJ whole genome shotgun (WGS) entry which is preliminary data.</text>
</comment>
<dbReference type="PANTHER" id="PTHR37422">
    <property type="entry name" value="TEICHURONIC ACID BIOSYNTHESIS PROTEIN TUAE"/>
    <property type="match status" value="1"/>
</dbReference>
<evidence type="ECO:0000313" key="8">
    <source>
        <dbReference type="Proteomes" id="UP000592216"/>
    </source>
</evidence>
<comment type="subcellular location">
    <subcellularLocation>
        <location evidence="1">Membrane</location>
        <topology evidence="1">Multi-pass membrane protein</topology>
    </subcellularLocation>
</comment>
<feature type="transmembrane region" description="Helical" evidence="5">
    <location>
        <begin position="54"/>
        <end position="71"/>
    </location>
</feature>
<feature type="transmembrane region" description="Helical" evidence="5">
    <location>
        <begin position="103"/>
        <end position="124"/>
    </location>
</feature>
<dbReference type="RefSeq" id="WP_177158771.1">
    <property type="nucleotide sequence ID" value="NZ_JABCJE010000012.1"/>
</dbReference>
<evidence type="ECO:0000256" key="2">
    <source>
        <dbReference type="ARBA" id="ARBA00022692"/>
    </source>
</evidence>
<dbReference type="InterPro" id="IPR007016">
    <property type="entry name" value="O-antigen_ligase-rel_domated"/>
</dbReference>
<dbReference type="PANTHER" id="PTHR37422:SF13">
    <property type="entry name" value="LIPOPOLYSACCHARIDE BIOSYNTHESIS PROTEIN PA4999-RELATED"/>
    <property type="match status" value="1"/>
</dbReference>
<evidence type="ECO:0000256" key="3">
    <source>
        <dbReference type="ARBA" id="ARBA00022989"/>
    </source>
</evidence>
<feature type="transmembrane region" description="Helical" evidence="5">
    <location>
        <begin position="385"/>
        <end position="404"/>
    </location>
</feature>
<sequence length="468" mass="51885">MVSLDAGQSVRRVTQTVARGAKSIASAPLLVRFYLIALFLPLDFQLGPLAMNALRLYLLIVIVPLFVRLVTGHYGRLIATDILFLLHLCFVSLSLAANNPSQLVSATGSASVEFLGGYLVARAAIRDRESFAGFCSFFALLVMLSLAPALVESLTGRAFVPEMINKLPFFSASMPFEMDQRMGLNRVLVVFPHPILYGLVCSTAISLVWVGLRNDYAPARKAWESALVTLATFLSLSSGALLAAALQFLLIGWQWILRTVKARWIIFLGLIAVAYVVVDVVSTRSPMRVFLTYATFSAHSAYTRLYIFEWGMVNVWRSPWLGIGLNDWVRPPYMGGSVDNFWLLTTMRWGIPAFLSLAGSVIYLVIRVALLPLAEGSRVSDQRRAWVFTICGLCVTLTTVHVWAGSYSYIAFLFGAGAWFLNAQDEEDEPMAEAEEPATGSMYRRKITPVAYSRSEVRSREDREKSGL</sequence>
<keyword evidence="2 5" id="KW-0812">Transmembrane</keyword>
<dbReference type="EMBL" id="JABCJE010000012">
    <property type="protein sequence ID" value="NVO25219.1"/>
    <property type="molecule type" value="Genomic_DNA"/>
</dbReference>
<feature type="transmembrane region" description="Helical" evidence="5">
    <location>
        <begin position="21"/>
        <end position="42"/>
    </location>
</feature>
<feature type="transmembrane region" description="Helical" evidence="5">
    <location>
        <begin position="233"/>
        <end position="256"/>
    </location>
</feature>
<keyword evidence="4 5" id="KW-0472">Membrane</keyword>
<dbReference type="GO" id="GO:0016874">
    <property type="term" value="F:ligase activity"/>
    <property type="evidence" value="ECO:0007669"/>
    <property type="project" value="UniProtKB-KW"/>
</dbReference>
<proteinExistence type="predicted"/>
<gene>
    <name evidence="7" type="ORF">HJ536_17825</name>
</gene>
<evidence type="ECO:0000313" key="7">
    <source>
        <dbReference type="EMBL" id="NVO25219.1"/>
    </source>
</evidence>
<feature type="domain" description="O-antigen ligase-related" evidence="6">
    <location>
        <begin position="226"/>
        <end position="357"/>
    </location>
</feature>
<name>A0A850QGM6_9RHOB</name>
<dbReference type="InterPro" id="IPR051533">
    <property type="entry name" value="WaaL-like"/>
</dbReference>
<keyword evidence="3 5" id="KW-1133">Transmembrane helix</keyword>
<feature type="transmembrane region" description="Helical" evidence="5">
    <location>
        <begin position="262"/>
        <end position="282"/>
    </location>
</feature>
<feature type="transmembrane region" description="Helical" evidence="5">
    <location>
        <begin position="349"/>
        <end position="373"/>
    </location>
</feature>
<feature type="transmembrane region" description="Helical" evidence="5">
    <location>
        <begin position="289"/>
        <end position="307"/>
    </location>
</feature>
<evidence type="ECO:0000259" key="6">
    <source>
        <dbReference type="Pfam" id="PF04932"/>
    </source>
</evidence>
<feature type="transmembrane region" description="Helical" evidence="5">
    <location>
        <begin position="78"/>
        <end position="97"/>
    </location>
</feature>
<evidence type="ECO:0000256" key="4">
    <source>
        <dbReference type="ARBA" id="ARBA00023136"/>
    </source>
</evidence>
<keyword evidence="7" id="KW-0436">Ligase</keyword>
<dbReference type="Pfam" id="PF04932">
    <property type="entry name" value="Wzy_C"/>
    <property type="match status" value="1"/>
</dbReference>
<dbReference type="GO" id="GO:0016020">
    <property type="term" value="C:membrane"/>
    <property type="evidence" value="ECO:0007669"/>
    <property type="project" value="UniProtKB-SubCell"/>
</dbReference>
<accession>A0A850QGM6</accession>
<feature type="transmembrane region" description="Helical" evidence="5">
    <location>
        <begin position="195"/>
        <end position="212"/>
    </location>
</feature>